<proteinExistence type="predicted"/>
<reference evidence="1" key="1">
    <citation type="journal article" date="2014" name="Int. J. Syst. Evol. Microbiol.">
        <title>Complete genome sequence of Corynebacterium casei LMG S-19264T (=DSM 44701T), isolated from a smear-ripened cheese.</title>
        <authorList>
            <consortium name="US DOE Joint Genome Institute (JGI-PGF)"/>
            <person name="Walter F."/>
            <person name="Albersmeier A."/>
            <person name="Kalinowski J."/>
            <person name="Ruckert C."/>
        </authorList>
    </citation>
    <scope>NUCLEOTIDE SEQUENCE</scope>
    <source>
        <strain evidence="1">CGMCC 4.7306</strain>
    </source>
</reference>
<keyword evidence="2" id="KW-1185">Reference proteome</keyword>
<protein>
    <submittedName>
        <fullName evidence="1">Uncharacterized protein</fullName>
    </submittedName>
</protein>
<name>A0A917W8S6_9ACTN</name>
<organism evidence="1 2">
    <name type="scientific">Microlunatus endophyticus</name>
    <dbReference type="NCBI Taxonomy" id="1716077"/>
    <lineage>
        <taxon>Bacteria</taxon>
        <taxon>Bacillati</taxon>
        <taxon>Actinomycetota</taxon>
        <taxon>Actinomycetes</taxon>
        <taxon>Propionibacteriales</taxon>
        <taxon>Propionibacteriaceae</taxon>
        <taxon>Microlunatus</taxon>
    </lineage>
</organism>
<dbReference type="EMBL" id="BMMZ01000015">
    <property type="protein sequence ID" value="GGL80104.1"/>
    <property type="molecule type" value="Genomic_DNA"/>
</dbReference>
<dbReference type="AlphaFoldDB" id="A0A917W8S6"/>
<evidence type="ECO:0000313" key="2">
    <source>
        <dbReference type="Proteomes" id="UP000613840"/>
    </source>
</evidence>
<gene>
    <name evidence="1" type="ORF">GCM10011575_42950</name>
</gene>
<comment type="caution">
    <text evidence="1">The sequence shown here is derived from an EMBL/GenBank/DDBJ whole genome shotgun (WGS) entry which is preliminary data.</text>
</comment>
<evidence type="ECO:0000313" key="1">
    <source>
        <dbReference type="EMBL" id="GGL80104.1"/>
    </source>
</evidence>
<accession>A0A917W8S6</accession>
<reference evidence="1" key="2">
    <citation type="submission" date="2020-09" db="EMBL/GenBank/DDBJ databases">
        <authorList>
            <person name="Sun Q."/>
            <person name="Zhou Y."/>
        </authorList>
    </citation>
    <scope>NUCLEOTIDE SEQUENCE</scope>
    <source>
        <strain evidence="1">CGMCC 4.7306</strain>
    </source>
</reference>
<dbReference type="Proteomes" id="UP000613840">
    <property type="component" value="Unassembled WGS sequence"/>
</dbReference>
<sequence>MIDQFTVGDRVSHDKYGLGRVTDVDTGTTTVEFQDQQRIRVSSPYRKMRKL</sequence>